<dbReference type="Proteomes" id="UP000634136">
    <property type="component" value="Unassembled WGS sequence"/>
</dbReference>
<protein>
    <submittedName>
        <fullName evidence="1">Uncharacterized protein</fullName>
    </submittedName>
</protein>
<dbReference type="AlphaFoldDB" id="A0A834X0G2"/>
<name>A0A834X0G2_9FABA</name>
<keyword evidence="2" id="KW-1185">Reference proteome</keyword>
<proteinExistence type="predicted"/>
<evidence type="ECO:0000313" key="1">
    <source>
        <dbReference type="EMBL" id="KAF7835881.1"/>
    </source>
</evidence>
<accession>A0A834X0G2</accession>
<dbReference type="EMBL" id="JAAIUW010000004">
    <property type="protein sequence ID" value="KAF7835881.1"/>
    <property type="molecule type" value="Genomic_DNA"/>
</dbReference>
<reference evidence="1" key="1">
    <citation type="submission" date="2020-09" db="EMBL/GenBank/DDBJ databases">
        <title>Genome-Enabled Discovery of Anthraquinone Biosynthesis in Senna tora.</title>
        <authorList>
            <person name="Kang S.-H."/>
            <person name="Pandey R.P."/>
            <person name="Lee C.-M."/>
            <person name="Sim J.-S."/>
            <person name="Jeong J.-T."/>
            <person name="Choi B.-S."/>
            <person name="Jung M."/>
            <person name="Ginzburg D."/>
            <person name="Zhao K."/>
            <person name="Won S.Y."/>
            <person name="Oh T.-J."/>
            <person name="Yu Y."/>
            <person name="Kim N.-H."/>
            <person name="Lee O.R."/>
            <person name="Lee T.-H."/>
            <person name="Bashyal P."/>
            <person name="Kim T.-S."/>
            <person name="Lee W.-H."/>
            <person name="Kawkins C."/>
            <person name="Kim C.-K."/>
            <person name="Kim J.S."/>
            <person name="Ahn B.O."/>
            <person name="Rhee S.Y."/>
            <person name="Sohng J.K."/>
        </authorList>
    </citation>
    <scope>NUCLEOTIDE SEQUENCE</scope>
    <source>
        <tissue evidence="1">Leaf</tissue>
    </source>
</reference>
<comment type="caution">
    <text evidence="1">The sequence shown here is derived from an EMBL/GenBank/DDBJ whole genome shotgun (WGS) entry which is preliminary data.</text>
</comment>
<sequence length="194" mass="21771">MEGRISHWVKCSQSPTCSPICPNGRSMKKASFAVAGPLKGKNTHMEMSVNVPPNMGLTSRHHLRFHLEEGWSHFDLLELVLMSLFGCRVKHHWHGGGEVRFGVFQTGYRNRRDIEPFGVNIVVLVRSPNPRVHLAFFGEIRPDTPDFVEGWLVWRGGDKMAYGFVAIRGCSKKVAPALFGPPSKVVQILLNVEI</sequence>
<evidence type="ECO:0000313" key="2">
    <source>
        <dbReference type="Proteomes" id="UP000634136"/>
    </source>
</evidence>
<organism evidence="1 2">
    <name type="scientific">Senna tora</name>
    <dbReference type="NCBI Taxonomy" id="362788"/>
    <lineage>
        <taxon>Eukaryota</taxon>
        <taxon>Viridiplantae</taxon>
        <taxon>Streptophyta</taxon>
        <taxon>Embryophyta</taxon>
        <taxon>Tracheophyta</taxon>
        <taxon>Spermatophyta</taxon>
        <taxon>Magnoliopsida</taxon>
        <taxon>eudicotyledons</taxon>
        <taxon>Gunneridae</taxon>
        <taxon>Pentapetalae</taxon>
        <taxon>rosids</taxon>
        <taxon>fabids</taxon>
        <taxon>Fabales</taxon>
        <taxon>Fabaceae</taxon>
        <taxon>Caesalpinioideae</taxon>
        <taxon>Cassia clade</taxon>
        <taxon>Senna</taxon>
    </lineage>
</organism>
<gene>
    <name evidence="1" type="ORF">G2W53_010740</name>
</gene>